<dbReference type="InterPro" id="IPR036259">
    <property type="entry name" value="MFS_trans_sf"/>
</dbReference>
<gene>
    <name evidence="2" type="ORF">A1O5_06216</name>
</gene>
<evidence type="ECO:0000256" key="1">
    <source>
        <dbReference type="SAM" id="Phobius"/>
    </source>
</evidence>
<reference evidence="2 3" key="1">
    <citation type="submission" date="2013-03" db="EMBL/GenBank/DDBJ databases">
        <title>The Genome Sequence of Cladophialophora psammophila CBS 110553.</title>
        <authorList>
            <consortium name="The Broad Institute Genomics Platform"/>
            <person name="Cuomo C."/>
            <person name="de Hoog S."/>
            <person name="Gorbushina A."/>
            <person name="Walker B."/>
            <person name="Young S.K."/>
            <person name="Zeng Q."/>
            <person name="Gargeya S."/>
            <person name="Fitzgerald M."/>
            <person name="Haas B."/>
            <person name="Abouelleil A."/>
            <person name="Allen A.W."/>
            <person name="Alvarado L."/>
            <person name="Arachchi H.M."/>
            <person name="Berlin A.M."/>
            <person name="Chapman S.B."/>
            <person name="Gainer-Dewar J."/>
            <person name="Goldberg J."/>
            <person name="Griggs A."/>
            <person name="Gujja S."/>
            <person name="Hansen M."/>
            <person name="Howarth C."/>
            <person name="Imamovic A."/>
            <person name="Ireland A."/>
            <person name="Larimer J."/>
            <person name="McCowan C."/>
            <person name="Murphy C."/>
            <person name="Pearson M."/>
            <person name="Poon T.W."/>
            <person name="Priest M."/>
            <person name="Roberts A."/>
            <person name="Saif S."/>
            <person name="Shea T."/>
            <person name="Sisk P."/>
            <person name="Sykes S."/>
            <person name="Wortman J."/>
            <person name="Nusbaum C."/>
            <person name="Birren B."/>
        </authorList>
    </citation>
    <scope>NUCLEOTIDE SEQUENCE [LARGE SCALE GENOMIC DNA]</scope>
    <source>
        <strain evidence="2 3">CBS 110553</strain>
    </source>
</reference>
<accession>W9WQE6</accession>
<protein>
    <submittedName>
        <fullName evidence="2">Uncharacterized protein</fullName>
    </submittedName>
</protein>
<organism evidence="2 3">
    <name type="scientific">Cladophialophora psammophila CBS 110553</name>
    <dbReference type="NCBI Taxonomy" id="1182543"/>
    <lineage>
        <taxon>Eukaryota</taxon>
        <taxon>Fungi</taxon>
        <taxon>Dikarya</taxon>
        <taxon>Ascomycota</taxon>
        <taxon>Pezizomycotina</taxon>
        <taxon>Eurotiomycetes</taxon>
        <taxon>Chaetothyriomycetidae</taxon>
        <taxon>Chaetothyriales</taxon>
        <taxon>Herpotrichiellaceae</taxon>
        <taxon>Cladophialophora</taxon>
    </lineage>
</organism>
<keyword evidence="1" id="KW-0472">Membrane</keyword>
<dbReference type="AlphaFoldDB" id="W9WQE6"/>
<keyword evidence="1" id="KW-1133">Transmembrane helix</keyword>
<dbReference type="GeneID" id="19190927"/>
<evidence type="ECO:0000313" key="2">
    <source>
        <dbReference type="EMBL" id="EXJ70148.1"/>
    </source>
</evidence>
<feature type="transmembrane region" description="Helical" evidence="1">
    <location>
        <begin position="31"/>
        <end position="52"/>
    </location>
</feature>
<dbReference type="SUPFAM" id="SSF103473">
    <property type="entry name" value="MFS general substrate transporter"/>
    <property type="match status" value="1"/>
</dbReference>
<dbReference type="RefSeq" id="XP_007745000.1">
    <property type="nucleotide sequence ID" value="XM_007746810.1"/>
</dbReference>
<proteinExistence type="predicted"/>
<keyword evidence="3" id="KW-1185">Reference proteome</keyword>
<dbReference type="Gene3D" id="1.20.1250.20">
    <property type="entry name" value="MFS general substrate transporter like domains"/>
    <property type="match status" value="1"/>
</dbReference>
<sequence length="94" mass="10359">MLRIGGVLMCVGLHYGPAIYRLLGYSPSKQLLFPVVWLTVALIPFLITPLIIDRFPRNRLMGVGMICCSISLTVLVALIANSVPTTNHDEPRLP</sequence>
<comment type="caution">
    <text evidence="2">The sequence shown here is derived from an EMBL/GenBank/DDBJ whole genome shotgun (WGS) entry which is preliminary data.</text>
</comment>
<name>W9WQE6_9EURO</name>
<evidence type="ECO:0000313" key="3">
    <source>
        <dbReference type="Proteomes" id="UP000019471"/>
    </source>
</evidence>
<keyword evidence="1" id="KW-0812">Transmembrane</keyword>
<feature type="transmembrane region" description="Helical" evidence="1">
    <location>
        <begin position="59"/>
        <end position="80"/>
    </location>
</feature>
<dbReference type="Proteomes" id="UP000019471">
    <property type="component" value="Unassembled WGS sequence"/>
</dbReference>
<dbReference type="EMBL" id="AMGX01000009">
    <property type="protein sequence ID" value="EXJ70148.1"/>
    <property type="molecule type" value="Genomic_DNA"/>
</dbReference>
<dbReference type="HOGENOM" id="CLU_2385966_0_0_1"/>